<organism evidence="2 3">
    <name type="scientific">Sphingomonas glacialis</name>
    <dbReference type="NCBI Taxonomy" id="658225"/>
    <lineage>
        <taxon>Bacteria</taxon>
        <taxon>Pseudomonadati</taxon>
        <taxon>Pseudomonadota</taxon>
        <taxon>Alphaproteobacteria</taxon>
        <taxon>Sphingomonadales</taxon>
        <taxon>Sphingomonadaceae</taxon>
        <taxon>Sphingomonas</taxon>
    </lineage>
</organism>
<dbReference type="EMBL" id="RCZC01000007">
    <property type="protein sequence ID" value="TPG49432.1"/>
    <property type="molecule type" value="Genomic_DNA"/>
</dbReference>
<name>A0A502FJL6_9SPHN</name>
<sequence>MGRSSNFGTPLPGREGLGVGRSEAGVAFDNGPTHPRPLPSREGRNLDQQCASKWPKQSAWSGIPIVRSACQ</sequence>
<dbReference type="AlphaFoldDB" id="A0A502FJL6"/>
<dbReference type="OrthoDB" id="9807503at2"/>
<gene>
    <name evidence="2" type="ORF">EAH76_19025</name>
</gene>
<protein>
    <submittedName>
        <fullName evidence="2">Uncharacterized protein</fullName>
    </submittedName>
</protein>
<comment type="caution">
    <text evidence="2">The sequence shown here is derived from an EMBL/GenBank/DDBJ whole genome shotgun (WGS) entry which is preliminary data.</text>
</comment>
<evidence type="ECO:0000313" key="2">
    <source>
        <dbReference type="EMBL" id="TPG49432.1"/>
    </source>
</evidence>
<keyword evidence="3" id="KW-1185">Reference proteome</keyword>
<accession>A0A502FJL6</accession>
<dbReference type="Proteomes" id="UP000319931">
    <property type="component" value="Unassembled WGS sequence"/>
</dbReference>
<reference evidence="2 3" key="1">
    <citation type="journal article" date="2019" name="Environ. Microbiol.">
        <title>Species interactions and distinct microbial communities in high Arctic permafrost affected cryosols are associated with the CH4 and CO2 gas fluxes.</title>
        <authorList>
            <person name="Altshuler I."/>
            <person name="Hamel J."/>
            <person name="Turney S."/>
            <person name="Magnuson E."/>
            <person name="Levesque R."/>
            <person name="Greer C."/>
            <person name="Whyte L.G."/>
        </authorList>
    </citation>
    <scope>NUCLEOTIDE SEQUENCE [LARGE SCALE GENOMIC DNA]</scope>
    <source>
        <strain evidence="2 3">E6.1</strain>
    </source>
</reference>
<proteinExistence type="predicted"/>
<evidence type="ECO:0000256" key="1">
    <source>
        <dbReference type="SAM" id="MobiDB-lite"/>
    </source>
</evidence>
<evidence type="ECO:0000313" key="3">
    <source>
        <dbReference type="Proteomes" id="UP000319931"/>
    </source>
</evidence>
<feature type="region of interest" description="Disordered" evidence="1">
    <location>
        <begin position="1"/>
        <end position="57"/>
    </location>
</feature>